<dbReference type="InterPro" id="IPR009010">
    <property type="entry name" value="Asp_de-COase-like_dom_sf"/>
</dbReference>
<dbReference type="GO" id="GO:0051536">
    <property type="term" value="F:iron-sulfur cluster binding"/>
    <property type="evidence" value="ECO:0007669"/>
    <property type="project" value="UniProtKB-KW"/>
</dbReference>
<evidence type="ECO:0000259" key="9">
    <source>
        <dbReference type="Pfam" id="PF01568"/>
    </source>
</evidence>
<dbReference type="GO" id="GO:0043546">
    <property type="term" value="F:molybdopterin cofactor binding"/>
    <property type="evidence" value="ECO:0007669"/>
    <property type="project" value="InterPro"/>
</dbReference>
<evidence type="ECO:0000256" key="6">
    <source>
        <dbReference type="ARBA" id="ARBA00023004"/>
    </source>
</evidence>
<accession>A0A382M5Z4</accession>
<dbReference type="GO" id="GO:0016491">
    <property type="term" value="F:oxidoreductase activity"/>
    <property type="evidence" value="ECO:0007669"/>
    <property type="project" value="UniProtKB-KW"/>
</dbReference>
<comment type="cofactor">
    <cofactor evidence="1">
        <name>Mo-bis(molybdopterin guanine dinucleotide)</name>
        <dbReference type="ChEBI" id="CHEBI:60539"/>
    </cofactor>
</comment>
<reference evidence="10" key="1">
    <citation type="submission" date="2018-05" db="EMBL/GenBank/DDBJ databases">
        <authorList>
            <person name="Lanie J.A."/>
            <person name="Ng W.-L."/>
            <person name="Kazmierczak K.M."/>
            <person name="Andrzejewski T.M."/>
            <person name="Davidsen T.M."/>
            <person name="Wayne K.J."/>
            <person name="Tettelin H."/>
            <person name="Glass J.I."/>
            <person name="Rusch D."/>
            <person name="Podicherti R."/>
            <person name="Tsui H.-C.T."/>
            <person name="Winkler M.E."/>
        </authorList>
    </citation>
    <scope>NUCLEOTIDE SEQUENCE</scope>
</reference>
<sequence length="389" mass="44422">PEWAEPITWVTAEKIRKAARLFAEIKPSMMEWGCAIEHTPACFQTVRALLCLPSITGNIDQPGSWSFGMLPLPPFPQLFDKMPMDQQKKRLGYDDFKVLSGELAQLPSAHIPTIFNAIRTGEPYPVRTGFIFGNNALSTYGDVKTVFETLMALDYLVVAELYMTPTAEIADLILPVSTWAEVDALPAVPFYGQNVIMAQQKTFQYAECKQDEDIMVEICRRLGTEHGQESPQEVYDSMLRSTLDFGWEELKQMGFYEPEFKWQKYKENGFGTPTRKIELYSTRLQELGYDPLPYYEEPPESPYSTPELAHEFPLILITGARLPMFFQSEYRQLPKLRKGRPEPECELHPETAADLGVVTGDWVSIETKRGKCRQKVKLFEGIDPRVVHV</sequence>
<keyword evidence="7" id="KW-0411">Iron-sulfur</keyword>
<feature type="domain" description="Molybdopterin oxidoreductase" evidence="8">
    <location>
        <begin position="26"/>
        <end position="220"/>
    </location>
</feature>
<keyword evidence="3" id="KW-0500">Molybdenum</keyword>
<keyword evidence="5" id="KW-0560">Oxidoreductase</keyword>
<proteinExistence type="inferred from homology"/>
<evidence type="ECO:0000256" key="3">
    <source>
        <dbReference type="ARBA" id="ARBA00022505"/>
    </source>
</evidence>
<feature type="domain" description="Molybdopterin dinucleotide-binding" evidence="9">
    <location>
        <begin position="314"/>
        <end position="387"/>
    </location>
</feature>
<dbReference type="InterPro" id="IPR050612">
    <property type="entry name" value="Prok_Mopterin_Oxidored"/>
</dbReference>
<dbReference type="SUPFAM" id="SSF53706">
    <property type="entry name" value="Formate dehydrogenase/DMSO reductase, domains 1-3"/>
    <property type="match status" value="1"/>
</dbReference>
<dbReference type="GO" id="GO:0046872">
    <property type="term" value="F:metal ion binding"/>
    <property type="evidence" value="ECO:0007669"/>
    <property type="project" value="UniProtKB-KW"/>
</dbReference>
<gene>
    <name evidence="10" type="ORF">METZ01_LOCUS296219</name>
</gene>
<comment type="similarity">
    <text evidence="2">Belongs to the prokaryotic molybdopterin-containing oxidoreductase family.</text>
</comment>
<dbReference type="Pfam" id="PF01568">
    <property type="entry name" value="Molydop_binding"/>
    <property type="match status" value="1"/>
</dbReference>
<keyword evidence="4" id="KW-0479">Metal-binding</keyword>
<evidence type="ECO:0000256" key="1">
    <source>
        <dbReference type="ARBA" id="ARBA00001942"/>
    </source>
</evidence>
<dbReference type="PANTHER" id="PTHR43742">
    <property type="entry name" value="TRIMETHYLAMINE-N-OXIDE REDUCTASE"/>
    <property type="match status" value="1"/>
</dbReference>
<evidence type="ECO:0000256" key="4">
    <source>
        <dbReference type="ARBA" id="ARBA00022723"/>
    </source>
</evidence>
<evidence type="ECO:0000256" key="2">
    <source>
        <dbReference type="ARBA" id="ARBA00010312"/>
    </source>
</evidence>
<evidence type="ECO:0000313" key="10">
    <source>
        <dbReference type="EMBL" id="SVC43365.1"/>
    </source>
</evidence>
<dbReference type="PROSITE" id="PS00490">
    <property type="entry name" value="MOLYBDOPTERIN_PROK_2"/>
    <property type="match status" value="1"/>
</dbReference>
<dbReference type="CDD" id="cd02781">
    <property type="entry name" value="MopB_CT_Acetylene-hydratase"/>
    <property type="match status" value="1"/>
</dbReference>
<dbReference type="InterPro" id="IPR006656">
    <property type="entry name" value="Mopterin_OxRdtase"/>
</dbReference>
<dbReference type="AlphaFoldDB" id="A0A382M5Z4"/>
<organism evidence="10">
    <name type="scientific">marine metagenome</name>
    <dbReference type="NCBI Taxonomy" id="408172"/>
    <lineage>
        <taxon>unclassified sequences</taxon>
        <taxon>metagenomes</taxon>
        <taxon>ecological metagenomes</taxon>
    </lineage>
</organism>
<dbReference type="Pfam" id="PF00384">
    <property type="entry name" value="Molybdopterin"/>
    <property type="match status" value="1"/>
</dbReference>
<dbReference type="GO" id="GO:0018818">
    <property type="term" value="F:acetylene hydratase activity"/>
    <property type="evidence" value="ECO:0007669"/>
    <property type="project" value="InterPro"/>
</dbReference>
<feature type="non-terminal residue" evidence="10">
    <location>
        <position position="389"/>
    </location>
</feature>
<dbReference type="InterPro" id="IPR006657">
    <property type="entry name" value="MoPterin_dinucl-bd_dom"/>
</dbReference>
<dbReference type="InterPro" id="IPR006655">
    <property type="entry name" value="Mopterin_OxRdtase_prok_CS"/>
</dbReference>
<dbReference type="Gene3D" id="2.40.40.20">
    <property type="match status" value="1"/>
</dbReference>
<name>A0A382M5Z4_9ZZZZ</name>
<evidence type="ECO:0008006" key="11">
    <source>
        <dbReference type="Google" id="ProtNLM"/>
    </source>
</evidence>
<evidence type="ECO:0000256" key="7">
    <source>
        <dbReference type="ARBA" id="ARBA00023014"/>
    </source>
</evidence>
<dbReference type="PANTHER" id="PTHR43742:SF6">
    <property type="entry name" value="OXIDOREDUCTASE YYAE-RELATED"/>
    <property type="match status" value="1"/>
</dbReference>
<protein>
    <recommendedName>
        <fullName evidence="11">Molybdopterin oxidoreductase domain-containing protein</fullName>
    </recommendedName>
</protein>
<dbReference type="InterPro" id="IPR037949">
    <property type="entry name" value="MopB_CT_Acetylene-hydratase"/>
</dbReference>
<dbReference type="SUPFAM" id="SSF50692">
    <property type="entry name" value="ADC-like"/>
    <property type="match status" value="1"/>
</dbReference>
<dbReference type="EMBL" id="UINC01090970">
    <property type="protein sequence ID" value="SVC43365.1"/>
    <property type="molecule type" value="Genomic_DNA"/>
</dbReference>
<dbReference type="Gene3D" id="3.40.50.740">
    <property type="match status" value="1"/>
</dbReference>
<keyword evidence="6" id="KW-0408">Iron</keyword>
<dbReference type="Gene3D" id="3.40.228.10">
    <property type="entry name" value="Dimethylsulfoxide Reductase, domain 2"/>
    <property type="match status" value="1"/>
</dbReference>
<evidence type="ECO:0000259" key="8">
    <source>
        <dbReference type="Pfam" id="PF00384"/>
    </source>
</evidence>
<evidence type="ECO:0000256" key="5">
    <source>
        <dbReference type="ARBA" id="ARBA00023002"/>
    </source>
</evidence>
<feature type="non-terminal residue" evidence="10">
    <location>
        <position position="1"/>
    </location>
</feature>